<dbReference type="InterPro" id="IPR027304">
    <property type="entry name" value="Trigger_fact/SurA_dom_sf"/>
</dbReference>
<dbReference type="GO" id="GO:0003755">
    <property type="term" value="F:peptidyl-prolyl cis-trans isomerase activity"/>
    <property type="evidence" value="ECO:0007669"/>
    <property type="project" value="UniProtKB-EC"/>
</dbReference>
<comment type="similarity">
    <text evidence="2">Belongs to the PpiC/parvulin rotamase family.</text>
</comment>
<dbReference type="PANTHER" id="PTHR47245:SF1">
    <property type="entry name" value="FOLDASE PROTEIN PRSA"/>
    <property type="match status" value="1"/>
</dbReference>
<evidence type="ECO:0000256" key="4">
    <source>
        <dbReference type="ARBA" id="ARBA00018370"/>
    </source>
</evidence>
<feature type="domain" description="PpiC" evidence="12">
    <location>
        <begin position="150"/>
        <end position="242"/>
    </location>
</feature>
<evidence type="ECO:0000313" key="14">
    <source>
        <dbReference type="Proteomes" id="UP001431634"/>
    </source>
</evidence>
<evidence type="ECO:0000256" key="7">
    <source>
        <dbReference type="ARBA" id="ARBA00023235"/>
    </source>
</evidence>
<evidence type="ECO:0000256" key="9">
    <source>
        <dbReference type="ARBA" id="ARBA00031484"/>
    </source>
</evidence>
<accession>A0ABT6PYD0</accession>
<evidence type="ECO:0000313" key="13">
    <source>
        <dbReference type="EMBL" id="MDI2089863.1"/>
    </source>
</evidence>
<evidence type="ECO:0000256" key="6">
    <source>
        <dbReference type="ARBA" id="ARBA00023110"/>
    </source>
</evidence>
<keyword evidence="14" id="KW-1185">Reference proteome</keyword>
<dbReference type="SUPFAM" id="SSF109998">
    <property type="entry name" value="Triger factor/SurA peptide-binding domain-like"/>
    <property type="match status" value="1"/>
</dbReference>
<dbReference type="EC" id="5.2.1.8" evidence="3"/>
<protein>
    <recommendedName>
        <fullName evidence="4">Parvulin-like PPIase</fullName>
        <ecNumber evidence="3">5.2.1.8</ecNumber>
    </recommendedName>
    <alternativeName>
        <fullName evidence="8">Peptidyl-prolyl cis-trans isomerase plp</fullName>
    </alternativeName>
    <alternativeName>
        <fullName evidence="9">Rotamase plp</fullName>
    </alternativeName>
</protein>
<evidence type="ECO:0000259" key="12">
    <source>
        <dbReference type="PROSITE" id="PS50198"/>
    </source>
</evidence>
<dbReference type="Pfam" id="PF00639">
    <property type="entry name" value="Rotamase"/>
    <property type="match status" value="1"/>
</dbReference>
<reference evidence="13" key="1">
    <citation type="submission" date="2023-05" db="EMBL/GenBank/DDBJ databases">
        <title>Whole genome sequence of Commensalibacter sp.</title>
        <authorList>
            <person name="Charoenyingcharoen P."/>
            <person name="Yukphan P."/>
        </authorList>
    </citation>
    <scope>NUCLEOTIDE SEQUENCE</scope>
    <source>
        <strain evidence="13">TBRC 16381</strain>
    </source>
</reference>
<comment type="caution">
    <text evidence="13">The sequence shown here is derived from an EMBL/GenBank/DDBJ whole genome shotgun (WGS) entry which is preliminary data.</text>
</comment>
<evidence type="ECO:0000256" key="10">
    <source>
        <dbReference type="PROSITE-ProRule" id="PRU00278"/>
    </source>
</evidence>
<dbReference type="InterPro" id="IPR046357">
    <property type="entry name" value="PPIase_dom_sf"/>
</dbReference>
<evidence type="ECO:0000256" key="8">
    <source>
        <dbReference type="ARBA" id="ARBA00030642"/>
    </source>
</evidence>
<dbReference type="SUPFAM" id="SSF54534">
    <property type="entry name" value="FKBP-like"/>
    <property type="match status" value="1"/>
</dbReference>
<feature type="compositionally biased region" description="Polar residues" evidence="11">
    <location>
        <begin position="11"/>
        <end position="26"/>
    </location>
</feature>
<organism evidence="13 14">
    <name type="scientific">Commensalibacter oyaizuii</name>
    <dbReference type="NCBI Taxonomy" id="3043873"/>
    <lineage>
        <taxon>Bacteria</taxon>
        <taxon>Pseudomonadati</taxon>
        <taxon>Pseudomonadota</taxon>
        <taxon>Alphaproteobacteria</taxon>
        <taxon>Acetobacterales</taxon>
        <taxon>Acetobacteraceae</taxon>
    </lineage>
</organism>
<proteinExistence type="inferred from homology"/>
<gene>
    <name evidence="13" type="ORF">QJV27_00475</name>
</gene>
<dbReference type="InterPro" id="IPR000297">
    <property type="entry name" value="PPIase_PpiC"/>
</dbReference>
<dbReference type="PANTHER" id="PTHR47245">
    <property type="entry name" value="PEPTIDYLPROLYL ISOMERASE"/>
    <property type="match status" value="1"/>
</dbReference>
<dbReference type="RefSeq" id="WP_281447035.1">
    <property type="nucleotide sequence ID" value="NZ_JASBAO010000001.1"/>
</dbReference>
<feature type="region of interest" description="Disordered" evidence="11">
    <location>
        <begin position="1"/>
        <end position="26"/>
    </location>
</feature>
<keyword evidence="5" id="KW-0732">Signal</keyword>
<name>A0ABT6PYD0_9PROT</name>
<keyword evidence="7 10" id="KW-0413">Isomerase</keyword>
<comment type="catalytic activity">
    <reaction evidence="1">
        <text>[protein]-peptidylproline (omega=180) = [protein]-peptidylproline (omega=0)</text>
        <dbReference type="Rhea" id="RHEA:16237"/>
        <dbReference type="Rhea" id="RHEA-COMP:10747"/>
        <dbReference type="Rhea" id="RHEA-COMP:10748"/>
        <dbReference type="ChEBI" id="CHEBI:83833"/>
        <dbReference type="ChEBI" id="CHEBI:83834"/>
        <dbReference type="EC" id="5.2.1.8"/>
    </reaction>
</comment>
<evidence type="ECO:0000256" key="11">
    <source>
        <dbReference type="SAM" id="MobiDB-lite"/>
    </source>
</evidence>
<sequence>MAATPLALPSKSLSPTFHSNPTSLTPPKTTIHITNDPDQILATVDNVPIKTKDIQKIATALPKEIQELPKDILYPQLVKQLIVDRAIFKTIQQDPIIHDPEVQRAVKIAKEKAEKNTILKIYFIDKLKPFLTPDAIQTYYNAHYLNPPKIKEVHLRQIIVQTPEIAKIVINELQRGKQFSDMVKIYSIDLYNRDSKQGDIGWLSKEELPTDWNNTISSLKNGTYTTTPLHSEVGWSIIEKVGERVRPVPTLDAVKDNIKNQITKENVTRLYEESLKKVHVIEY</sequence>
<evidence type="ECO:0000256" key="2">
    <source>
        <dbReference type="ARBA" id="ARBA00007656"/>
    </source>
</evidence>
<evidence type="ECO:0000256" key="1">
    <source>
        <dbReference type="ARBA" id="ARBA00000971"/>
    </source>
</evidence>
<evidence type="ECO:0000256" key="3">
    <source>
        <dbReference type="ARBA" id="ARBA00013194"/>
    </source>
</evidence>
<dbReference type="EMBL" id="JASBAO010000001">
    <property type="protein sequence ID" value="MDI2089863.1"/>
    <property type="molecule type" value="Genomic_DNA"/>
</dbReference>
<keyword evidence="6 10" id="KW-0697">Rotamase</keyword>
<dbReference type="Gene3D" id="3.10.50.40">
    <property type="match status" value="1"/>
</dbReference>
<dbReference type="Proteomes" id="UP001431634">
    <property type="component" value="Unassembled WGS sequence"/>
</dbReference>
<dbReference type="PROSITE" id="PS50198">
    <property type="entry name" value="PPIC_PPIASE_2"/>
    <property type="match status" value="1"/>
</dbReference>
<evidence type="ECO:0000256" key="5">
    <source>
        <dbReference type="ARBA" id="ARBA00022729"/>
    </source>
</evidence>
<dbReference type="InterPro" id="IPR050245">
    <property type="entry name" value="PrsA_foldase"/>
</dbReference>